<dbReference type="Pfam" id="PF17648">
    <property type="entry name" value="Luciferase"/>
    <property type="match status" value="1"/>
</dbReference>
<dbReference type="RefSeq" id="WP_152770059.1">
    <property type="nucleotide sequence ID" value="NZ_VJZC01000019.1"/>
</dbReference>
<reference evidence="2 3" key="1">
    <citation type="submission" date="2019-07" db="EMBL/GenBank/DDBJ databases">
        <title>New species of Amycolatopsis and Streptomyces.</title>
        <authorList>
            <person name="Duangmal K."/>
            <person name="Teo W.F.A."/>
            <person name="Lipun K."/>
        </authorList>
    </citation>
    <scope>NUCLEOTIDE SEQUENCE [LARGE SCALE GENOMIC DNA]</scope>
    <source>
        <strain evidence="2 3">NBRC 106415</strain>
    </source>
</reference>
<protein>
    <recommendedName>
        <fullName evidence="1">Luciferase domain-containing protein</fullName>
    </recommendedName>
</protein>
<feature type="domain" description="Luciferase" evidence="1">
    <location>
        <begin position="36"/>
        <end position="97"/>
    </location>
</feature>
<dbReference type="InterPro" id="IPR040841">
    <property type="entry name" value="Luciferase_dom"/>
</dbReference>
<dbReference type="Proteomes" id="UP000400924">
    <property type="component" value="Unassembled WGS sequence"/>
</dbReference>
<dbReference type="OrthoDB" id="4321985at2"/>
<evidence type="ECO:0000313" key="3">
    <source>
        <dbReference type="Proteomes" id="UP000400924"/>
    </source>
</evidence>
<dbReference type="AlphaFoldDB" id="A0A5N8XDL4"/>
<comment type="caution">
    <text evidence="2">The sequence shown here is derived from an EMBL/GenBank/DDBJ whole genome shotgun (WGS) entry which is preliminary data.</text>
</comment>
<proteinExistence type="predicted"/>
<keyword evidence="3" id="KW-1185">Reference proteome</keyword>
<evidence type="ECO:0000259" key="1">
    <source>
        <dbReference type="Pfam" id="PF17648"/>
    </source>
</evidence>
<dbReference type="EMBL" id="VJZC01000019">
    <property type="protein sequence ID" value="MPY56605.1"/>
    <property type="molecule type" value="Genomic_DNA"/>
</dbReference>
<name>A0A5N8XDL4_9ACTN</name>
<evidence type="ECO:0000313" key="2">
    <source>
        <dbReference type="EMBL" id="MPY56605.1"/>
    </source>
</evidence>
<sequence length="128" mass="13722">MNAARRAMQQLQTWPDLTPAPARCGRGLALRTDLCEIVHFHDERSADLHLTALTIGHLAAELGRSTAIRVLPASPWVTVRLDCVTDADVLLSLTSVALQAHSTTSYTGSAPQPPCNLNRVTIGKGQGD</sequence>
<accession>A0A5N8XDL4</accession>
<gene>
    <name evidence="2" type="ORF">FNH08_05285</name>
</gene>
<organism evidence="2 3">
    <name type="scientific">Streptomyces spongiae</name>
    <dbReference type="NCBI Taxonomy" id="565072"/>
    <lineage>
        <taxon>Bacteria</taxon>
        <taxon>Bacillati</taxon>
        <taxon>Actinomycetota</taxon>
        <taxon>Actinomycetes</taxon>
        <taxon>Kitasatosporales</taxon>
        <taxon>Streptomycetaceae</taxon>
        <taxon>Streptomyces</taxon>
    </lineage>
</organism>